<evidence type="ECO:0000313" key="1">
    <source>
        <dbReference type="EMBL" id="ESA04065.1"/>
    </source>
</evidence>
<dbReference type="AlphaFoldDB" id="U9T7G1"/>
<dbReference type="HOGENOM" id="CLU_2777228_0_0_1"/>
<reference evidence="1" key="1">
    <citation type="submission" date="2013-07" db="EMBL/GenBank/DDBJ databases">
        <title>The genome of an arbuscular mycorrhizal fungus provides insights into the evolution of the oldest plant symbiosis.</title>
        <authorList>
            <consortium name="DOE Joint Genome Institute"/>
            <person name="Tisserant E."/>
            <person name="Malbreil M."/>
            <person name="Kuo A."/>
            <person name="Kohler A."/>
            <person name="Symeonidi A."/>
            <person name="Balestrini R."/>
            <person name="Charron P."/>
            <person name="Duensing N."/>
            <person name="Frei-dit-Frey N."/>
            <person name="Gianinazzi-Pearson V."/>
            <person name="Gilbert B."/>
            <person name="Handa Y."/>
            <person name="Hijri M."/>
            <person name="Kaul R."/>
            <person name="Kawaguchi M."/>
            <person name="Krajinski F."/>
            <person name="Lammers P."/>
            <person name="Lapierre D."/>
            <person name="Masclaux F.G."/>
            <person name="Murat C."/>
            <person name="Morin E."/>
            <person name="Ndikumana S."/>
            <person name="Pagni M."/>
            <person name="Petitpierre D."/>
            <person name="Requena N."/>
            <person name="Rosikiewicz P."/>
            <person name="Riley R."/>
            <person name="Saito K."/>
            <person name="San Clemente H."/>
            <person name="Shapiro H."/>
            <person name="van Tuinen D."/>
            <person name="Becard G."/>
            <person name="Bonfante P."/>
            <person name="Paszkowski U."/>
            <person name="Shachar-Hill Y."/>
            <person name="Young J.P."/>
            <person name="Sanders I.R."/>
            <person name="Henrissat B."/>
            <person name="Rensing S.A."/>
            <person name="Grigoriev I.V."/>
            <person name="Corradi N."/>
            <person name="Roux C."/>
            <person name="Martin F."/>
        </authorList>
    </citation>
    <scope>NUCLEOTIDE SEQUENCE</scope>
    <source>
        <strain evidence="1">DAOM 197198</strain>
    </source>
</reference>
<protein>
    <submittedName>
        <fullName evidence="1">Uncharacterized protein</fullName>
    </submittedName>
</protein>
<proteinExistence type="predicted"/>
<dbReference type="EMBL" id="KI294607">
    <property type="protein sequence ID" value="ESA04065.1"/>
    <property type="molecule type" value="Genomic_DNA"/>
</dbReference>
<accession>U9T7G1</accession>
<gene>
    <name evidence="1" type="ORF">GLOINDRAFT_4956</name>
</gene>
<name>U9T7G1_RHIID</name>
<sequence length="69" mass="7699">MSIYLSANIYSAFWIGRGESGDSNNILTILKPTFSPILTINDLTKNANTNSKLPNAFIALMKEYRVKNC</sequence>
<organism evidence="1">
    <name type="scientific">Rhizophagus irregularis (strain DAOM 181602 / DAOM 197198 / MUCL 43194)</name>
    <name type="common">Arbuscular mycorrhizal fungus</name>
    <name type="synonym">Glomus intraradices</name>
    <dbReference type="NCBI Taxonomy" id="747089"/>
    <lineage>
        <taxon>Eukaryota</taxon>
        <taxon>Fungi</taxon>
        <taxon>Fungi incertae sedis</taxon>
        <taxon>Mucoromycota</taxon>
        <taxon>Glomeromycotina</taxon>
        <taxon>Glomeromycetes</taxon>
        <taxon>Glomerales</taxon>
        <taxon>Glomeraceae</taxon>
        <taxon>Rhizophagus</taxon>
    </lineage>
</organism>